<feature type="signal peptide" evidence="11">
    <location>
        <begin position="1"/>
        <end position="23"/>
    </location>
</feature>
<gene>
    <name evidence="13" type="ORF">C7402_117213</name>
</gene>
<dbReference type="Proteomes" id="UP000245712">
    <property type="component" value="Unassembled WGS sequence"/>
</dbReference>
<keyword evidence="4" id="KW-1134">Transmembrane beta strand</keyword>
<dbReference type="PANTHER" id="PTHR34501">
    <property type="entry name" value="PROTEIN YDDL-RELATED"/>
    <property type="match status" value="1"/>
</dbReference>
<dbReference type="SUPFAM" id="SSF56935">
    <property type="entry name" value="Porins"/>
    <property type="match status" value="1"/>
</dbReference>
<evidence type="ECO:0000256" key="1">
    <source>
        <dbReference type="ARBA" id="ARBA00004571"/>
    </source>
</evidence>
<dbReference type="Gene3D" id="2.40.160.10">
    <property type="entry name" value="Porin"/>
    <property type="match status" value="1"/>
</dbReference>
<feature type="chain" id="PRO_5045265184" evidence="11">
    <location>
        <begin position="24"/>
        <end position="371"/>
    </location>
</feature>
<feature type="domain" description="Porin" evidence="12">
    <location>
        <begin position="14"/>
        <end position="335"/>
    </location>
</feature>
<dbReference type="Pfam" id="PF13609">
    <property type="entry name" value="Porin_4"/>
    <property type="match status" value="1"/>
</dbReference>
<keyword evidence="3" id="KW-0813">Transport</keyword>
<keyword evidence="7" id="KW-0406">Ion transport</keyword>
<evidence type="ECO:0000256" key="3">
    <source>
        <dbReference type="ARBA" id="ARBA00022448"/>
    </source>
</evidence>
<name>A0ABX5KGG2_9BURK</name>
<dbReference type="CDD" id="cd00342">
    <property type="entry name" value="gram_neg_porins"/>
    <property type="match status" value="1"/>
</dbReference>
<dbReference type="EMBL" id="QEOB01000017">
    <property type="protein sequence ID" value="PVX75801.1"/>
    <property type="molecule type" value="Genomic_DNA"/>
</dbReference>
<keyword evidence="5" id="KW-0812">Transmembrane</keyword>
<keyword evidence="8" id="KW-0626">Porin</keyword>
<evidence type="ECO:0000256" key="7">
    <source>
        <dbReference type="ARBA" id="ARBA00023065"/>
    </source>
</evidence>
<keyword evidence="9" id="KW-0472">Membrane</keyword>
<evidence type="ECO:0000256" key="9">
    <source>
        <dbReference type="ARBA" id="ARBA00023136"/>
    </source>
</evidence>
<evidence type="ECO:0000256" key="5">
    <source>
        <dbReference type="ARBA" id="ARBA00022692"/>
    </source>
</evidence>
<proteinExistence type="predicted"/>
<evidence type="ECO:0000313" key="14">
    <source>
        <dbReference type="Proteomes" id="UP000245712"/>
    </source>
</evidence>
<evidence type="ECO:0000313" key="13">
    <source>
        <dbReference type="EMBL" id="PVX75801.1"/>
    </source>
</evidence>
<sequence length="371" mass="39088">MKHSRISLCAGLIALAMPMAAHAQGSVTIFGLLDAGVTYVNNQQGGSKTFLDTGIFAPNLLTLKGTEELGGGSRALFELTSQFDLASGATIPGAGALFNRTAYVGLSNDRLGTLTLGNQYDFMFETLTLGLFDGAFLAGGIYDFRQGPFASLGVPDNPTGSFDFDRMGGATRVANSIKYRSPDLYGIHIGALYGFGGVAGDFTANSTMSFGVDYANGPLGLGAAFVNVRYSGLYEGLNGSIRNFGFGGHYQFGSVLAMLLYTNTANTASGAKIDVYKTGVQWDVTGVWTAGLDYSFMQGNSALDNNRAHQLSGVVQYHLSKRTFLYAEGIYQHASGDGPVTQAWINALNQPGSASTTGSQVLARVGVSTRF</sequence>
<dbReference type="InterPro" id="IPR023614">
    <property type="entry name" value="Porin_dom_sf"/>
</dbReference>
<comment type="subcellular location">
    <subcellularLocation>
        <location evidence="1">Cell outer membrane</location>
        <topology evidence="1">Multi-pass membrane protein</topology>
    </subcellularLocation>
</comment>
<dbReference type="PANTHER" id="PTHR34501:SF9">
    <property type="entry name" value="MAJOR OUTER MEMBRANE PROTEIN P.IA"/>
    <property type="match status" value="1"/>
</dbReference>
<keyword evidence="10" id="KW-0998">Cell outer membrane</keyword>
<dbReference type="InterPro" id="IPR033900">
    <property type="entry name" value="Gram_neg_porin_domain"/>
</dbReference>
<evidence type="ECO:0000256" key="11">
    <source>
        <dbReference type="SAM" id="SignalP"/>
    </source>
</evidence>
<accession>A0ABX5KGG2</accession>
<comment type="subunit">
    <text evidence="2">Homotrimer.</text>
</comment>
<keyword evidence="6 11" id="KW-0732">Signal</keyword>
<comment type="caution">
    <text evidence="13">The sequence shown here is derived from an EMBL/GenBank/DDBJ whole genome shotgun (WGS) entry which is preliminary data.</text>
</comment>
<evidence type="ECO:0000256" key="10">
    <source>
        <dbReference type="ARBA" id="ARBA00023237"/>
    </source>
</evidence>
<evidence type="ECO:0000259" key="12">
    <source>
        <dbReference type="Pfam" id="PF13609"/>
    </source>
</evidence>
<evidence type="ECO:0000256" key="2">
    <source>
        <dbReference type="ARBA" id="ARBA00011233"/>
    </source>
</evidence>
<keyword evidence="14" id="KW-1185">Reference proteome</keyword>
<organism evidence="13 14">
    <name type="scientific">Paraburkholderia unamae</name>
    <dbReference type="NCBI Taxonomy" id="219649"/>
    <lineage>
        <taxon>Bacteria</taxon>
        <taxon>Pseudomonadati</taxon>
        <taxon>Pseudomonadota</taxon>
        <taxon>Betaproteobacteria</taxon>
        <taxon>Burkholderiales</taxon>
        <taxon>Burkholderiaceae</taxon>
        <taxon>Paraburkholderia</taxon>
    </lineage>
</organism>
<reference evidence="13 14" key="1">
    <citation type="submission" date="2018-05" db="EMBL/GenBank/DDBJ databases">
        <title>Genomic Encyclopedia of Type Strains, Phase IV (KMG-V): Genome sequencing to study the core and pangenomes of soil and plant-associated prokaryotes.</title>
        <authorList>
            <person name="Whitman W."/>
        </authorList>
    </citation>
    <scope>NUCLEOTIDE SEQUENCE [LARGE SCALE GENOMIC DNA]</scope>
    <source>
        <strain evidence="13 14">SCZa-39</strain>
    </source>
</reference>
<dbReference type="InterPro" id="IPR050298">
    <property type="entry name" value="Gram-neg_bact_OMP"/>
</dbReference>
<evidence type="ECO:0000256" key="8">
    <source>
        <dbReference type="ARBA" id="ARBA00023114"/>
    </source>
</evidence>
<protein>
    <submittedName>
        <fullName evidence="13">Porin</fullName>
    </submittedName>
</protein>
<evidence type="ECO:0000256" key="4">
    <source>
        <dbReference type="ARBA" id="ARBA00022452"/>
    </source>
</evidence>
<dbReference type="RefSeq" id="WP_116613448.1">
    <property type="nucleotide sequence ID" value="NZ_CAJZAT010000169.1"/>
</dbReference>
<evidence type="ECO:0000256" key="6">
    <source>
        <dbReference type="ARBA" id="ARBA00022729"/>
    </source>
</evidence>